<sequence length="547" mass="58454">MSPLLSIDNLVVSYGTGRGRRSRRAGSRGEGEVVHAVNGVSVTVEKGQMTAIVGESGSGKSTTAKAALGLLPANATIDAGQIRFQGTDTTAYRERQWRGLRGRSIGLIPQDPTNSLNPVKTIGESVGEGLAIHTTLSRGDIRARVIDLLAKVGIDDPARRHDQYPHELSGGMNQRALIAAALALEPELIVADEPTSALDVTVQKVILDLLDEMRQDLGIGILFITHDLAVAGDRADRVVVMQNGEVRESGLAASVLSDPQDDYSRGLLADAPSLAVARVNPRPPLGDDVLVEAKDVTKDFGDFRAVDGISFEVARGSTHAIVGESGSGKTTLGRIISAFEDPTDGQVLLDGVDLGGLDKAGRRALRKRVQLVYQNPYASLDPRQRIGDIIAEPLRNMAGATRAEAAQKVETYLGRVALDPAVAARRPHELSGGQRQRVAIARALIVEPDLIVLDEAVSALDVTVQAQVLRLLNELQRELGLTYIFISHDLAVVRQISDTVSVMSQGRQVEAGPTHEVYTNPQTDFTRTLLDSIPGAKLRSGQLNLGL</sequence>
<dbReference type="GO" id="GO:0016887">
    <property type="term" value="F:ATP hydrolysis activity"/>
    <property type="evidence" value="ECO:0007669"/>
    <property type="project" value="InterPro"/>
</dbReference>
<dbReference type="Pfam" id="PF00005">
    <property type="entry name" value="ABC_tran"/>
    <property type="match status" value="2"/>
</dbReference>
<proteinExistence type="inferred from homology"/>
<name>S5SWF9_9CORY</name>
<dbReference type="OrthoDB" id="8036461at2"/>
<dbReference type="SUPFAM" id="SSF52540">
    <property type="entry name" value="P-loop containing nucleoside triphosphate hydrolases"/>
    <property type="match status" value="2"/>
</dbReference>
<dbReference type="PANTHER" id="PTHR43776:SF7">
    <property type="entry name" value="D,D-DIPEPTIDE TRANSPORT ATP-BINDING PROTEIN DDPF-RELATED"/>
    <property type="match status" value="1"/>
</dbReference>
<dbReference type="Proteomes" id="UP000015388">
    <property type="component" value="Chromosome"/>
</dbReference>
<dbReference type="EMBL" id="CP003924">
    <property type="protein sequence ID" value="AGS35544.1"/>
    <property type="molecule type" value="Genomic_DNA"/>
</dbReference>
<dbReference type="InterPro" id="IPR003593">
    <property type="entry name" value="AAA+_ATPase"/>
</dbReference>
<dbReference type="SMART" id="SM00382">
    <property type="entry name" value="AAA"/>
    <property type="match status" value="2"/>
</dbReference>
<evidence type="ECO:0000256" key="3">
    <source>
        <dbReference type="ARBA" id="ARBA00022741"/>
    </source>
</evidence>
<dbReference type="InterPro" id="IPR027417">
    <property type="entry name" value="P-loop_NTPase"/>
</dbReference>
<dbReference type="PANTHER" id="PTHR43776">
    <property type="entry name" value="TRANSPORT ATP-BINDING PROTEIN"/>
    <property type="match status" value="1"/>
</dbReference>
<dbReference type="RefSeq" id="WP_020935477.1">
    <property type="nucleotide sequence ID" value="NC_021915.1"/>
</dbReference>
<keyword evidence="7" id="KW-1185">Reference proteome</keyword>
<keyword evidence="3" id="KW-0547">Nucleotide-binding</keyword>
<dbReference type="STRING" id="1224163.B841_10360"/>
<dbReference type="PROSITE" id="PS50893">
    <property type="entry name" value="ABC_TRANSPORTER_2"/>
    <property type="match status" value="2"/>
</dbReference>
<comment type="similarity">
    <text evidence="1">Belongs to the ABC transporter superfamily.</text>
</comment>
<evidence type="ECO:0000259" key="5">
    <source>
        <dbReference type="PROSITE" id="PS50893"/>
    </source>
</evidence>
<dbReference type="InterPro" id="IPR050319">
    <property type="entry name" value="ABC_transp_ATP-bind"/>
</dbReference>
<dbReference type="InterPro" id="IPR003439">
    <property type="entry name" value="ABC_transporter-like_ATP-bd"/>
</dbReference>
<organism evidence="6 7">
    <name type="scientific">Corynebacterium maris DSM 45190</name>
    <dbReference type="NCBI Taxonomy" id="1224163"/>
    <lineage>
        <taxon>Bacteria</taxon>
        <taxon>Bacillati</taxon>
        <taxon>Actinomycetota</taxon>
        <taxon>Actinomycetes</taxon>
        <taxon>Mycobacteriales</taxon>
        <taxon>Corynebacteriaceae</taxon>
        <taxon>Corynebacterium</taxon>
    </lineage>
</organism>
<dbReference type="eggNOG" id="COG4172">
    <property type="taxonomic scope" value="Bacteria"/>
</dbReference>
<feature type="domain" description="ABC transporter" evidence="5">
    <location>
        <begin position="5"/>
        <end position="268"/>
    </location>
</feature>
<dbReference type="NCBIfam" id="NF008453">
    <property type="entry name" value="PRK11308.1"/>
    <property type="match status" value="2"/>
</dbReference>
<dbReference type="KEGG" id="cmd:B841_10360"/>
<dbReference type="CDD" id="cd03257">
    <property type="entry name" value="ABC_NikE_OppD_transporters"/>
    <property type="match status" value="2"/>
</dbReference>
<evidence type="ECO:0000313" key="6">
    <source>
        <dbReference type="EMBL" id="AGS35544.1"/>
    </source>
</evidence>
<accession>S5SWF9</accession>
<dbReference type="HOGENOM" id="CLU_000604_86_4_11"/>
<reference evidence="6 7" key="1">
    <citation type="submission" date="2012-11" db="EMBL/GenBank/DDBJ databases">
        <title>The complete genome sequence of Corynebacterium maris Coryn-1 (=DSM 45190).</title>
        <authorList>
            <person name="Schaffert L."/>
            <person name="Albersmeier A."/>
            <person name="Kalinowski J."/>
            <person name="Ruckert C."/>
        </authorList>
    </citation>
    <scope>NUCLEOTIDE SEQUENCE [LARGE SCALE GENOMIC DNA]</scope>
    <source>
        <strain evidence="7">Coryn-1</strain>
    </source>
</reference>
<evidence type="ECO:0000256" key="4">
    <source>
        <dbReference type="ARBA" id="ARBA00022840"/>
    </source>
</evidence>
<evidence type="ECO:0000256" key="2">
    <source>
        <dbReference type="ARBA" id="ARBA00022448"/>
    </source>
</evidence>
<dbReference type="PROSITE" id="PS00211">
    <property type="entry name" value="ABC_TRANSPORTER_1"/>
    <property type="match status" value="1"/>
</dbReference>
<gene>
    <name evidence="6" type="ORF">B841_10360</name>
</gene>
<feature type="domain" description="ABC transporter" evidence="5">
    <location>
        <begin position="291"/>
        <end position="530"/>
    </location>
</feature>
<dbReference type="NCBIfam" id="NF007739">
    <property type="entry name" value="PRK10419.1"/>
    <property type="match status" value="2"/>
</dbReference>
<dbReference type="PATRIC" id="fig|1224163.3.peg.2090"/>
<dbReference type="InterPro" id="IPR017871">
    <property type="entry name" value="ABC_transporter-like_CS"/>
</dbReference>
<keyword evidence="2" id="KW-0813">Transport</keyword>
<dbReference type="AlphaFoldDB" id="S5SWF9"/>
<evidence type="ECO:0000256" key="1">
    <source>
        <dbReference type="ARBA" id="ARBA00005417"/>
    </source>
</evidence>
<keyword evidence="4" id="KW-0067">ATP-binding</keyword>
<evidence type="ECO:0000313" key="7">
    <source>
        <dbReference type="Proteomes" id="UP000015388"/>
    </source>
</evidence>
<dbReference type="GO" id="GO:0055085">
    <property type="term" value="P:transmembrane transport"/>
    <property type="evidence" value="ECO:0007669"/>
    <property type="project" value="UniProtKB-ARBA"/>
</dbReference>
<dbReference type="GO" id="GO:0005524">
    <property type="term" value="F:ATP binding"/>
    <property type="evidence" value="ECO:0007669"/>
    <property type="project" value="UniProtKB-KW"/>
</dbReference>
<dbReference type="Gene3D" id="3.40.50.300">
    <property type="entry name" value="P-loop containing nucleotide triphosphate hydrolases"/>
    <property type="match status" value="2"/>
</dbReference>
<dbReference type="FunFam" id="3.40.50.300:FF:000016">
    <property type="entry name" value="Oligopeptide ABC transporter ATP-binding component"/>
    <property type="match status" value="1"/>
</dbReference>
<protein>
    <submittedName>
        <fullName evidence="6">ABC transporter ATPase</fullName>
    </submittedName>
</protein>